<protein>
    <submittedName>
        <fullName evidence="2">Uncharacterized protein</fullName>
    </submittedName>
</protein>
<name>A0A8T2PNJ7_9TELE</name>
<feature type="compositionally biased region" description="Polar residues" evidence="1">
    <location>
        <begin position="45"/>
        <end position="57"/>
    </location>
</feature>
<proteinExistence type="predicted"/>
<keyword evidence="3" id="KW-1185">Reference proteome</keyword>
<gene>
    <name evidence="2" type="ORF">JZ751_020892</name>
</gene>
<comment type="caution">
    <text evidence="2">The sequence shown here is derived from an EMBL/GenBank/DDBJ whole genome shotgun (WGS) entry which is preliminary data.</text>
</comment>
<feature type="region of interest" description="Disordered" evidence="1">
    <location>
        <begin position="36"/>
        <end position="61"/>
    </location>
</feature>
<evidence type="ECO:0000313" key="2">
    <source>
        <dbReference type="EMBL" id="KAG9352478.1"/>
    </source>
</evidence>
<evidence type="ECO:0000256" key="1">
    <source>
        <dbReference type="SAM" id="MobiDB-lite"/>
    </source>
</evidence>
<evidence type="ECO:0000313" key="3">
    <source>
        <dbReference type="Proteomes" id="UP000824540"/>
    </source>
</evidence>
<organism evidence="2 3">
    <name type="scientific">Albula glossodonta</name>
    <name type="common">roundjaw bonefish</name>
    <dbReference type="NCBI Taxonomy" id="121402"/>
    <lineage>
        <taxon>Eukaryota</taxon>
        <taxon>Metazoa</taxon>
        <taxon>Chordata</taxon>
        <taxon>Craniata</taxon>
        <taxon>Vertebrata</taxon>
        <taxon>Euteleostomi</taxon>
        <taxon>Actinopterygii</taxon>
        <taxon>Neopterygii</taxon>
        <taxon>Teleostei</taxon>
        <taxon>Albuliformes</taxon>
        <taxon>Albulidae</taxon>
        <taxon>Albula</taxon>
    </lineage>
</organism>
<dbReference type="AlphaFoldDB" id="A0A8T2PNJ7"/>
<dbReference type="EMBL" id="JAFBMS010000005">
    <property type="protein sequence ID" value="KAG9352478.1"/>
    <property type="molecule type" value="Genomic_DNA"/>
</dbReference>
<accession>A0A8T2PNJ7</accession>
<dbReference type="Proteomes" id="UP000824540">
    <property type="component" value="Unassembled WGS sequence"/>
</dbReference>
<sequence length="88" mass="9779">MVTPNRKKLCGSSGTEADTNLLYPLNLSLSWGRKQGEGDQLFNPLPQTRDGQAAGSSERSRHVNRCRRLRFRAGHPRCPCPHSASSFL</sequence>
<reference evidence="2" key="1">
    <citation type="thesis" date="2021" institute="BYU ScholarsArchive" country="Provo, UT, USA">
        <title>Applications of and Algorithms for Genome Assembly and Genomic Analyses with an Emphasis on Marine Teleosts.</title>
        <authorList>
            <person name="Pickett B.D."/>
        </authorList>
    </citation>
    <scope>NUCLEOTIDE SEQUENCE</scope>
    <source>
        <strain evidence="2">HI-2016</strain>
    </source>
</reference>